<dbReference type="RefSeq" id="WP_027289370.1">
    <property type="nucleotide sequence ID" value="NZ_NRRE01000017.1"/>
</dbReference>
<reference evidence="1" key="1">
    <citation type="submission" date="2017-08" db="EMBL/GenBank/DDBJ databases">
        <authorList>
            <person name="Imhoff J.F."/>
            <person name="Rahn T."/>
            <person name="Kuenzel S."/>
            <person name="Neulinger S.C."/>
        </authorList>
    </citation>
    <scope>NUCLEOTIDE SEQUENCE</scope>
    <source>
        <strain evidence="1">DSM 9154</strain>
    </source>
</reference>
<comment type="caution">
    <text evidence="1">The sequence shown here is derived from an EMBL/GenBank/DDBJ whole genome shotgun (WGS) entry which is preliminary data.</text>
</comment>
<dbReference type="EMBL" id="NRRE01000017">
    <property type="protein sequence ID" value="MBK1696511.1"/>
    <property type="molecule type" value="Genomic_DNA"/>
</dbReference>
<gene>
    <name evidence="1" type="ORF">CKO21_04545</name>
</gene>
<evidence type="ECO:0000313" key="1">
    <source>
        <dbReference type="EMBL" id="MBK1696511.1"/>
    </source>
</evidence>
<sequence length="109" mass="12149">MSGDTEDKEAPGVYLLDPEDRWRLIHEDRGGDYHLHDIKEAFALGTRAQGEDGLPLLALSRAEARQLKALADAQAFDHEEGLVALAADIAQIARELPRTMTQLQLRQVF</sequence>
<protein>
    <submittedName>
        <fullName evidence="1">Uncharacterized protein</fullName>
    </submittedName>
</protein>
<dbReference type="Proteomes" id="UP000778970">
    <property type="component" value="Unassembled WGS sequence"/>
</dbReference>
<organism evidence="1 2">
    <name type="scientific">Rhodovibrio salinarum</name>
    <dbReference type="NCBI Taxonomy" id="1087"/>
    <lineage>
        <taxon>Bacteria</taxon>
        <taxon>Pseudomonadati</taxon>
        <taxon>Pseudomonadota</taxon>
        <taxon>Alphaproteobacteria</taxon>
        <taxon>Rhodospirillales</taxon>
        <taxon>Rhodovibrionaceae</taxon>
        <taxon>Rhodovibrio</taxon>
    </lineage>
</organism>
<reference evidence="1" key="2">
    <citation type="journal article" date="2020" name="Microorganisms">
        <title>Osmotic Adaptation and Compatible Solute Biosynthesis of Phototrophic Bacteria as Revealed from Genome Analyses.</title>
        <authorList>
            <person name="Imhoff J.F."/>
            <person name="Rahn T."/>
            <person name="Kunzel S."/>
            <person name="Keller A."/>
            <person name="Neulinger S.C."/>
        </authorList>
    </citation>
    <scope>NUCLEOTIDE SEQUENCE</scope>
    <source>
        <strain evidence="1">DSM 9154</strain>
    </source>
</reference>
<proteinExistence type="predicted"/>
<name>A0A934QGE7_9PROT</name>
<evidence type="ECO:0000313" key="2">
    <source>
        <dbReference type="Proteomes" id="UP000778970"/>
    </source>
</evidence>
<keyword evidence="2" id="KW-1185">Reference proteome</keyword>
<dbReference type="AlphaFoldDB" id="A0A934QGE7"/>
<accession>A0A934QGE7</accession>